<comment type="subcellular location">
    <subcellularLocation>
        <location evidence="1">Membrane</location>
        <topology evidence="1">Multi-pass membrane protein</topology>
    </subcellularLocation>
</comment>
<evidence type="ECO:0000256" key="3">
    <source>
        <dbReference type="ARBA" id="ARBA00022989"/>
    </source>
</evidence>
<gene>
    <name evidence="6" type="ORF">GNP93_24435</name>
</gene>
<dbReference type="Proteomes" id="UP000450917">
    <property type="component" value="Unassembled WGS sequence"/>
</dbReference>
<protein>
    <recommendedName>
        <fullName evidence="8">DUF4870 domain-containing protein</fullName>
    </recommendedName>
</protein>
<organism evidence="6 7">
    <name type="scientific">Paenibacillus validus</name>
    <dbReference type="NCBI Taxonomy" id="44253"/>
    <lineage>
        <taxon>Bacteria</taxon>
        <taxon>Bacillati</taxon>
        <taxon>Bacillota</taxon>
        <taxon>Bacilli</taxon>
        <taxon>Bacillales</taxon>
        <taxon>Paenibacillaceae</taxon>
        <taxon>Paenibacillus</taxon>
    </lineage>
</organism>
<evidence type="ECO:0000313" key="6">
    <source>
        <dbReference type="EMBL" id="MUG73760.1"/>
    </source>
</evidence>
<name>A0A7X2ZG95_9BACL</name>
<dbReference type="EMBL" id="WNZX01000032">
    <property type="protein sequence ID" value="MUG73760.1"/>
    <property type="molecule type" value="Genomic_DNA"/>
</dbReference>
<feature type="transmembrane region" description="Helical" evidence="5">
    <location>
        <begin position="25"/>
        <end position="42"/>
    </location>
</feature>
<keyword evidence="7" id="KW-1185">Reference proteome</keyword>
<keyword evidence="3 5" id="KW-1133">Transmembrane helix</keyword>
<evidence type="ECO:0000256" key="4">
    <source>
        <dbReference type="ARBA" id="ARBA00023136"/>
    </source>
</evidence>
<keyword evidence="4 5" id="KW-0472">Membrane</keyword>
<dbReference type="InterPro" id="IPR019109">
    <property type="entry name" value="MamF_MmsF"/>
</dbReference>
<comment type="caution">
    <text evidence="6">The sequence shown here is derived from an EMBL/GenBank/DDBJ whole genome shotgun (WGS) entry which is preliminary data.</text>
</comment>
<feature type="transmembrane region" description="Helical" evidence="5">
    <location>
        <begin position="80"/>
        <end position="98"/>
    </location>
</feature>
<reference evidence="6 7" key="1">
    <citation type="submission" date="2019-11" db="EMBL/GenBank/DDBJ databases">
        <title>Draft genome sequences of five Paenibacillus species of dairy origin.</title>
        <authorList>
            <person name="Olajide A.M."/>
            <person name="Chen S."/>
            <person name="Lapointe G."/>
        </authorList>
    </citation>
    <scope>NUCLEOTIDE SEQUENCE [LARGE SCALE GENOMIC DNA]</scope>
    <source>
        <strain evidence="6 7">2CS3</strain>
    </source>
</reference>
<keyword evidence="2 5" id="KW-0812">Transmembrane</keyword>
<proteinExistence type="predicted"/>
<evidence type="ECO:0000256" key="1">
    <source>
        <dbReference type="ARBA" id="ARBA00004141"/>
    </source>
</evidence>
<accession>A0A7X2ZG95</accession>
<feature type="transmembrane region" description="Helical" evidence="5">
    <location>
        <begin position="54"/>
        <end position="74"/>
    </location>
</feature>
<evidence type="ECO:0008006" key="8">
    <source>
        <dbReference type="Google" id="ProtNLM"/>
    </source>
</evidence>
<evidence type="ECO:0000313" key="7">
    <source>
        <dbReference type="Proteomes" id="UP000450917"/>
    </source>
</evidence>
<evidence type="ECO:0000256" key="5">
    <source>
        <dbReference type="SAM" id="Phobius"/>
    </source>
</evidence>
<dbReference type="Pfam" id="PF09685">
    <property type="entry name" value="MamF_MmsF"/>
    <property type="match status" value="1"/>
</dbReference>
<dbReference type="RefSeq" id="WP_127608996.1">
    <property type="nucleotide sequence ID" value="NZ_JARTHJ010000192.1"/>
</dbReference>
<dbReference type="AlphaFoldDB" id="A0A7X2ZG95"/>
<sequence length="117" mass="12572">MSDPGQTPPQGSPSPTPEDVRANKAVAAIAYLLFFVPLLAANHSRFAMYHANQGLMLLLALIACNILLGLIPLLNLLLVPLAHLVCLVFCVIGMMNAINGDMKPLPLIGRIEIIKHP</sequence>
<evidence type="ECO:0000256" key="2">
    <source>
        <dbReference type="ARBA" id="ARBA00022692"/>
    </source>
</evidence>